<evidence type="ECO:0000313" key="1">
    <source>
        <dbReference type="EMBL" id="GAF95559.1"/>
    </source>
</evidence>
<dbReference type="EMBL" id="BARS01018533">
    <property type="protein sequence ID" value="GAF95559.1"/>
    <property type="molecule type" value="Genomic_DNA"/>
</dbReference>
<feature type="non-terminal residue" evidence="1">
    <location>
        <position position="60"/>
    </location>
</feature>
<protein>
    <submittedName>
        <fullName evidence="1">Uncharacterized protein</fullName>
    </submittedName>
</protein>
<accession>X0TQN9</accession>
<dbReference type="AlphaFoldDB" id="X0TQN9"/>
<reference evidence="1" key="1">
    <citation type="journal article" date="2014" name="Front. Microbiol.">
        <title>High frequency of phylogenetically diverse reductive dehalogenase-homologous genes in deep subseafloor sedimentary metagenomes.</title>
        <authorList>
            <person name="Kawai M."/>
            <person name="Futagami T."/>
            <person name="Toyoda A."/>
            <person name="Takaki Y."/>
            <person name="Nishi S."/>
            <person name="Hori S."/>
            <person name="Arai W."/>
            <person name="Tsubouchi T."/>
            <person name="Morono Y."/>
            <person name="Uchiyama I."/>
            <person name="Ito T."/>
            <person name="Fujiyama A."/>
            <person name="Inagaki F."/>
            <person name="Takami H."/>
        </authorList>
    </citation>
    <scope>NUCLEOTIDE SEQUENCE</scope>
    <source>
        <strain evidence="1">Expedition CK06-06</strain>
    </source>
</reference>
<sequence length="60" mass="6589">MWGSITVLGVKEWIVGAWRLNGEHIECGTCDSAGIQGVCQVVFVDQRTATGIDQEKILLR</sequence>
<comment type="caution">
    <text evidence="1">The sequence shown here is derived from an EMBL/GenBank/DDBJ whole genome shotgun (WGS) entry which is preliminary data.</text>
</comment>
<proteinExistence type="predicted"/>
<gene>
    <name evidence="1" type="ORF">S01H1_30154</name>
</gene>
<name>X0TQN9_9ZZZZ</name>
<organism evidence="1">
    <name type="scientific">marine sediment metagenome</name>
    <dbReference type="NCBI Taxonomy" id="412755"/>
    <lineage>
        <taxon>unclassified sequences</taxon>
        <taxon>metagenomes</taxon>
        <taxon>ecological metagenomes</taxon>
    </lineage>
</organism>